<comment type="cofactor">
    <cofactor evidence="6">
        <name>FMN</name>
        <dbReference type="ChEBI" id="CHEBI:58210"/>
    </cofactor>
</comment>
<keyword evidence="6" id="KW-1133">Transmembrane helix</keyword>
<comment type="subunit">
    <text evidence="6">The complex is composed of six subunits: RnfA, RnfB, RnfC, RnfD, RnfE and RnfG.</text>
</comment>
<evidence type="ECO:0000259" key="7">
    <source>
        <dbReference type="SMART" id="SM00900"/>
    </source>
</evidence>
<accession>A0A1T5HLL0</accession>
<dbReference type="GO" id="GO:0009055">
    <property type="term" value="F:electron transfer activity"/>
    <property type="evidence" value="ECO:0007669"/>
    <property type="project" value="InterPro"/>
</dbReference>
<keyword evidence="6" id="KW-0472">Membrane</keyword>
<keyword evidence="4 6" id="KW-0288">FMN</keyword>
<evidence type="ECO:0000313" key="9">
    <source>
        <dbReference type="Proteomes" id="UP000191055"/>
    </source>
</evidence>
<reference evidence="8 9" key="1">
    <citation type="submission" date="2017-02" db="EMBL/GenBank/DDBJ databases">
        <authorList>
            <person name="Peterson S.W."/>
        </authorList>
    </citation>
    <scope>NUCLEOTIDE SEQUENCE [LARGE SCALE GENOMIC DNA]</scope>
    <source>
        <strain evidence="8 9">DSM 24412</strain>
    </source>
</reference>
<comment type="similarity">
    <text evidence="6">Belongs to the RnfG family.</text>
</comment>
<dbReference type="InterPro" id="IPR007329">
    <property type="entry name" value="FMN-bd"/>
</dbReference>
<keyword evidence="6" id="KW-1003">Cell membrane</keyword>
<comment type="function">
    <text evidence="6">Part of a membrane-bound complex that couples electron transfer with translocation of ions across the membrane.</text>
</comment>
<keyword evidence="3 6" id="KW-0285">Flavoprotein</keyword>
<dbReference type="EMBL" id="FUYV01000014">
    <property type="protein sequence ID" value="SKC21542.1"/>
    <property type="molecule type" value="Genomic_DNA"/>
</dbReference>
<name>A0A1T5HLL0_9BACT</name>
<comment type="subcellular location">
    <subcellularLocation>
        <location evidence="6">Cell membrane</location>
        <topology evidence="6">Single-pass membrane protein</topology>
    </subcellularLocation>
</comment>
<keyword evidence="9" id="KW-1185">Reference proteome</keyword>
<dbReference type="NCBIfam" id="TIGR01947">
    <property type="entry name" value="rnfG"/>
    <property type="match status" value="1"/>
</dbReference>
<dbReference type="SMART" id="SM00900">
    <property type="entry name" value="FMN_bind"/>
    <property type="match status" value="1"/>
</dbReference>
<dbReference type="EC" id="7.-.-.-" evidence="6"/>
<evidence type="ECO:0000256" key="2">
    <source>
        <dbReference type="ARBA" id="ARBA00022553"/>
    </source>
</evidence>
<gene>
    <name evidence="6" type="primary">rnfG</name>
    <name evidence="8" type="ORF">SAMN03080601_02437</name>
</gene>
<keyword evidence="6" id="KW-1278">Translocase</keyword>
<evidence type="ECO:0000256" key="5">
    <source>
        <dbReference type="ARBA" id="ARBA00022982"/>
    </source>
</evidence>
<dbReference type="GO" id="GO:0005886">
    <property type="term" value="C:plasma membrane"/>
    <property type="evidence" value="ECO:0007669"/>
    <property type="project" value="UniProtKB-SubCell"/>
</dbReference>
<dbReference type="AlphaFoldDB" id="A0A1T5HLL0"/>
<dbReference type="PANTHER" id="PTHR36118">
    <property type="entry name" value="ION-TRANSLOCATING OXIDOREDUCTASE COMPLEX SUBUNIT G"/>
    <property type="match status" value="1"/>
</dbReference>
<proteinExistence type="inferred from homology"/>
<dbReference type="HAMAP" id="MF_00479">
    <property type="entry name" value="RsxG_RnfG"/>
    <property type="match status" value="1"/>
</dbReference>
<dbReference type="RefSeq" id="WP_079558146.1">
    <property type="nucleotide sequence ID" value="NZ_CP021904.1"/>
</dbReference>
<dbReference type="Proteomes" id="UP000191055">
    <property type="component" value="Unassembled WGS sequence"/>
</dbReference>
<dbReference type="STRING" id="889453.SAMN03080601_02437"/>
<feature type="domain" description="FMN-binding" evidence="7">
    <location>
        <begin position="98"/>
        <end position="216"/>
    </location>
</feature>
<feature type="modified residue" description="FMN phosphoryl threonine" evidence="6">
    <location>
        <position position="199"/>
    </location>
</feature>
<evidence type="ECO:0000256" key="3">
    <source>
        <dbReference type="ARBA" id="ARBA00022630"/>
    </source>
</evidence>
<evidence type="ECO:0000313" key="8">
    <source>
        <dbReference type="EMBL" id="SKC21542.1"/>
    </source>
</evidence>
<keyword evidence="5 6" id="KW-0249">Electron transport</keyword>
<evidence type="ECO:0000256" key="4">
    <source>
        <dbReference type="ARBA" id="ARBA00022643"/>
    </source>
</evidence>
<keyword evidence="1 6" id="KW-0813">Transport</keyword>
<dbReference type="KEGG" id="asx:CDL62_01010"/>
<protein>
    <recommendedName>
        <fullName evidence="6">Ion-translocating oxidoreductase complex subunit G</fullName>
        <ecNumber evidence="6">7.-.-.-</ecNumber>
    </recommendedName>
    <alternativeName>
        <fullName evidence="6">Rnf electron transport complex subunit G</fullName>
    </alternativeName>
</protein>
<dbReference type="OrthoDB" id="9794010at2"/>
<dbReference type="InterPro" id="IPR010209">
    <property type="entry name" value="Ion_transpt_RnfG/RsxG"/>
</dbReference>
<dbReference type="Pfam" id="PF04205">
    <property type="entry name" value="FMN_bind"/>
    <property type="match status" value="1"/>
</dbReference>
<dbReference type="GO" id="GO:0010181">
    <property type="term" value="F:FMN binding"/>
    <property type="evidence" value="ECO:0007669"/>
    <property type="project" value="InterPro"/>
</dbReference>
<sequence length="238" mass="25473">MSKRASTLPNMVLTLILITSVAAGSLGFIYEATKAPIEASAVAKQQSAIKLVVPGFDNDPAAEMYELESAEGFTLKVFPAKKGDELIGVAIETMTNRGFSGDIKVMVGMETDGTIINYEVLEHRETPGLGTKMYDWFKPADDAEGEGEVGAVRAFFNRLFGISQDDGDDSKNILGKNPGTSTLLVKQDGGEVDAITAATITARAFLHAIEVAYTTYTQNTDAASSATTQNENWEGDEQ</sequence>
<dbReference type="GO" id="GO:0022900">
    <property type="term" value="P:electron transport chain"/>
    <property type="evidence" value="ECO:0007669"/>
    <property type="project" value="UniProtKB-UniRule"/>
</dbReference>
<dbReference type="PANTHER" id="PTHR36118:SF1">
    <property type="entry name" value="ION-TRANSLOCATING OXIDOREDUCTASE COMPLEX SUBUNIT G"/>
    <property type="match status" value="1"/>
</dbReference>
<evidence type="ECO:0000256" key="1">
    <source>
        <dbReference type="ARBA" id="ARBA00022448"/>
    </source>
</evidence>
<organism evidence="8 9">
    <name type="scientific">Alkalitalea saponilacus</name>
    <dbReference type="NCBI Taxonomy" id="889453"/>
    <lineage>
        <taxon>Bacteria</taxon>
        <taxon>Pseudomonadati</taxon>
        <taxon>Bacteroidota</taxon>
        <taxon>Bacteroidia</taxon>
        <taxon>Marinilabiliales</taxon>
        <taxon>Marinilabiliaceae</taxon>
        <taxon>Alkalitalea</taxon>
    </lineage>
</organism>
<keyword evidence="6" id="KW-0812">Transmembrane</keyword>
<keyword evidence="2 6" id="KW-0597">Phosphoprotein</keyword>
<evidence type="ECO:0000256" key="6">
    <source>
        <dbReference type="HAMAP-Rule" id="MF_00479"/>
    </source>
</evidence>
<dbReference type="PIRSF" id="PIRSF006091">
    <property type="entry name" value="E_trnsport_RnfG"/>
    <property type="match status" value="1"/>
</dbReference>